<keyword evidence="1" id="KW-0175">Coiled coil</keyword>
<dbReference type="AlphaFoldDB" id="A0A1G8VXV8"/>
<evidence type="ECO:0000256" key="1">
    <source>
        <dbReference type="SAM" id="Coils"/>
    </source>
</evidence>
<dbReference type="OrthoDB" id="2167788at2"/>
<name>A0A1G8VXV8_9BACI</name>
<keyword evidence="3" id="KW-1185">Reference proteome</keyword>
<dbReference type="PANTHER" id="PTHR38448">
    <property type="entry name" value="REGULATORY PROTEIN YLBF-RELATED"/>
    <property type="match status" value="1"/>
</dbReference>
<dbReference type="InterPro" id="IPR052767">
    <property type="entry name" value="Bact_com_dev_regulator"/>
</dbReference>
<gene>
    <name evidence="2" type="ORF">SAMN05216243_0432</name>
</gene>
<feature type="coiled-coil region" evidence="1">
    <location>
        <begin position="6"/>
        <end position="84"/>
    </location>
</feature>
<sequence length="142" mass="15941">MAEFTRKQVIEEANKLAQMMANTEEIDRFKQLEAKLNANQKVQILIKKMKAMQKQAVNFQAYGKEEAQKKAEAEIDRIEKEIDDIPIVQEFKESQMVINDILQLVTNTIAREVSNEVIRSTGGDLLAGETGSKLGNGSSCSH</sequence>
<dbReference type="Pfam" id="PF06133">
    <property type="entry name" value="Com_YlbF"/>
    <property type="match status" value="1"/>
</dbReference>
<proteinExistence type="predicted"/>
<dbReference type="EMBL" id="FNFL01000001">
    <property type="protein sequence ID" value="SDJ70882.1"/>
    <property type="molecule type" value="Genomic_DNA"/>
</dbReference>
<dbReference type="Proteomes" id="UP000198694">
    <property type="component" value="Unassembled WGS sequence"/>
</dbReference>
<dbReference type="InterPro" id="IPR023378">
    <property type="entry name" value="YheA/YmcA-like_dom_sf"/>
</dbReference>
<evidence type="ECO:0000313" key="3">
    <source>
        <dbReference type="Proteomes" id="UP000198694"/>
    </source>
</evidence>
<evidence type="ECO:0000313" key="2">
    <source>
        <dbReference type="EMBL" id="SDJ70882.1"/>
    </source>
</evidence>
<dbReference type="Gene3D" id="1.20.1500.10">
    <property type="entry name" value="YheA/YmcA-like"/>
    <property type="match status" value="1"/>
</dbReference>
<organism evidence="2 3">
    <name type="scientific">Sediminibacillus albus</name>
    <dbReference type="NCBI Taxonomy" id="407036"/>
    <lineage>
        <taxon>Bacteria</taxon>
        <taxon>Bacillati</taxon>
        <taxon>Bacillota</taxon>
        <taxon>Bacilli</taxon>
        <taxon>Bacillales</taxon>
        <taxon>Bacillaceae</taxon>
        <taxon>Sediminibacillus</taxon>
    </lineage>
</organism>
<dbReference type="PANTHER" id="PTHR38448:SF1">
    <property type="entry name" value="YLBF FAMILY REGULATOR"/>
    <property type="match status" value="1"/>
</dbReference>
<accession>A0A1G8VXV8</accession>
<dbReference type="SUPFAM" id="SSF158622">
    <property type="entry name" value="YheA/YmcA-like"/>
    <property type="match status" value="1"/>
</dbReference>
<dbReference type="STRING" id="407036.SAMN05216243_0432"/>
<protein>
    <submittedName>
        <fullName evidence="2">Cell fate regulator YmcA, YheA/YmcA/DUF963 family (Controls sporulation, competence, biofilm development)</fullName>
    </submittedName>
</protein>
<dbReference type="RefSeq" id="WP_093210599.1">
    <property type="nucleotide sequence ID" value="NZ_FNFL01000001.1"/>
</dbReference>
<dbReference type="InterPro" id="IPR016783">
    <property type="entry name" value="Biofilm_formation_YmcA"/>
</dbReference>
<dbReference type="InterPro" id="IPR010368">
    <property type="entry name" value="Com_YlbF"/>
</dbReference>
<dbReference type="PIRSF" id="PIRSF021287">
    <property type="entry name" value="Biofilm_formation_YmcA"/>
    <property type="match status" value="1"/>
</dbReference>
<reference evidence="2 3" key="1">
    <citation type="submission" date="2016-10" db="EMBL/GenBank/DDBJ databases">
        <authorList>
            <person name="de Groot N.N."/>
        </authorList>
    </citation>
    <scope>NUCLEOTIDE SEQUENCE [LARGE SCALE GENOMIC DNA]</scope>
    <source>
        <strain evidence="2 3">CGMCC 1.6502</strain>
    </source>
</reference>